<keyword evidence="4" id="KW-1185">Reference proteome</keyword>
<accession>A0A058ZTC2</accession>
<gene>
    <name evidence="3" type="ORF">EUGRSUZ_L01782</name>
</gene>
<dbReference type="Gramene" id="KCW44684">
    <property type="protein sequence ID" value="KCW44684"/>
    <property type="gene ID" value="EUGRSUZ_L01782"/>
</dbReference>
<name>A0A058ZTC2_EUCGR</name>
<reference evidence="2" key="2">
    <citation type="journal article" date="2014" name="Nature">
        <title>The genome of Eucalyptus grandis.</title>
        <authorList>
            <person name="Myburg A.A."/>
            <person name="Grattapaglia D."/>
            <person name="Tuskan G.A."/>
            <person name="Hellsten U."/>
            <person name="Hayes R.D."/>
            <person name="Grimwood J."/>
            <person name="Jenkins J."/>
            <person name="Lindquist E."/>
            <person name="Tice H."/>
            <person name="Bauer D."/>
            <person name="Goodstein D.M."/>
            <person name="Dubchak I."/>
            <person name="Poliakov A."/>
            <person name="Mizrachi E."/>
            <person name="Kullan A.R."/>
            <person name="Hussey S.G."/>
            <person name="Pinard D."/>
            <person name="van der Merwe K."/>
            <person name="Singh P."/>
            <person name="van Jaarsveld I."/>
            <person name="Silva-Junior O.B."/>
            <person name="Togawa R.C."/>
            <person name="Pappas M.R."/>
            <person name="Faria D.A."/>
            <person name="Sansaloni C.P."/>
            <person name="Petroli C.D."/>
            <person name="Yang X."/>
            <person name="Ranjan P."/>
            <person name="Tschaplinski T.J."/>
            <person name="Ye C.Y."/>
            <person name="Li T."/>
            <person name="Sterck L."/>
            <person name="Vanneste K."/>
            <person name="Murat F."/>
            <person name="Soler M."/>
            <person name="Clemente H.S."/>
            <person name="Saidi N."/>
            <person name="Cassan-Wang H."/>
            <person name="Dunand C."/>
            <person name="Hefer C.A."/>
            <person name="Bornberg-Bauer E."/>
            <person name="Kersting A.R."/>
            <person name="Vining K."/>
            <person name="Amarasinghe V."/>
            <person name="Ranik M."/>
            <person name="Naithani S."/>
            <person name="Elser J."/>
            <person name="Boyd A.E."/>
            <person name="Liston A."/>
            <person name="Spatafora J.W."/>
            <person name="Dharmwardhana P."/>
            <person name="Raja R."/>
            <person name="Sullivan C."/>
            <person name="Romanel E."/>
            <person name="Alves-Ferreira M."/>
            <person name="Kulheim C."/>
            <person name="Foley W."/>
            <person name="Carocha V."/>
            <person name="Paiva J."/>
            <person name="Kudrna D."/>
            <person name="Brommonschenkel S.H."/>
            <person name="Pasquali G."/>
            <person name="Byrne M."/>
            <person name="Rigault P."/>
            <person name="Tibbits J."/>
            <person name="Spokevicius A."/>
            <person name="Jones R.C."/>
            <person name="Steane D.A."/>
            <person name="Vaillancourt R.E."/>
            <person name="Potts B.M."/>
            <person name="Joubert F."/>
            <person name="Barry K."/>
            <person name="Pappas G.J."/>
            <person name="Strauss S.H."/>
            <person name="Jaiswal P."/>
            <person name="Grima-Pettenati J."/>
            <person name="Salse J."/>
            <person name="Van de Peer Y."/>
            <person name="Rokhsar D.S."/>
            <person name="Schmutz J."/>
        </authorList>
    </citation>
    <scope>NUCLEOTIDE SEQUENCE</scope>
    <source>
        <tissue evidence="2">Leaf extractions</tissue>
    </source>
</reference>
<dbReference type="EMBL" id="MU848602">
    <property type="protein sequence ID" value="KAK2632272.1"/>
    <property type="molecule type" value="Genomic_DNA"/>
</dbReference>
<dbReference type="Proteomes" id="UP000030711">
    <property type="component" value="Unassembled WGS sequence"/>
</dbReference>
<reference evidence="2" key="4">
    <citation type="submission" date="2023-07" db="EMBL/GenBank/DDBJ databases">
        <authorList>
            <person name="Myburg A.A."/>
            <person name="Grattapaglia D."/>
            <person name="Tuskan G.A."/>
            <person name="Hellsten U."/>
            <person name="Hayes R.D."/>
            <person name="Grimwood J."/>
            <person name="Jenkins J."/>
            <person name="Lindquist E."/>
            <person name="Tice H."/>
            <person name="Bauer D."/>
            <person name="Goodstein D.M."/>
            <person name="Dubchak I."/>
            <person name="Poliakov A."/>
            <person name="Mizrachi E."/>
            <person name="Kullan A.R."/>
            <person name="Hussey S.G."/>
            <person name="Pinard D."/>
            <person name="Van D.M."/>
            <person name="Singh P."/>
            <person name="Van J.I."/>
            <person name="Silva-Junior O.B."/>
            <person name="Togawa R.C."/>
            <person name="Pappas M.R."/>
            <person name="Faria D.A."/>
            <person name="Sansaloni C.P."/>
            <person name="Petroli C.D."/>
            <person name="Yang X."/>
            <person name="Ranjan P."/>
            <person name="Tschaplinski T.J."/>
            <person name="Ye C.Y."/>
            <person name="Li T."/>
            <person name="Sterck L."/>
            <person name="Vanneste K."/>
            <person name="Murat F."/>
            <person name="Soler M."/>
            <person name="Clemente H.S."/>
            <person name="Saidi N."/>
            <person name="Cassan-Wang H."/>
            <person name="Dunand C."/>
            <person name="Hefer C.A."/>
            <person name="Bornberg-Bauer E."/>
            <person name="Kersting A.R."/>
            <person name="Vining K."/>
            <person name="Amarasinghe V."/>
            <person name="Ranik M."/>
            <person name="Naithani S."/>
            <person name="Elser J."/>
            <person name="Boyd A.E."/>
            <person name="Liston A."/>
            <person name="Spatafora J.W."/>
            <person name="Dharmwardhana P."/>
            <person name="Raja R."/>
            <person name="Sullivan C."/>
            <person name="Romanel E."/>
            <person name="Alves-Ferreira M."/>
            <person name="Kulheim C."/>
            <person name="Foley W."/>
            <person name="Carocha V."/>
            <person name="Paiva J."/>
            <person name="Kudrna D."/>
            <person name="Brommonschenkel S.H."/>
            <person name="Pasquali G."/>
            <person name="Byrne M."/>
            <person name="Rigault P."/>
            <person name="Tibbits J."/>
            <person name="Spokevicius A."/>
            <person name="Jones R.C."/>
            <person name="Steane D.A."/>
            <person name="Vaillancourt R.E."/>
            <person name="Potts B.M."/>
            <person name="Joubert F."/>
            <person name="Barry K."/>
            <person name="Pappas G.J."/>
            <person name="Strauss S.H."/>
            <person name="Jaiswal P."/>
            <person name="Grima-Pettenati J."/>
            <person name="Salse J."/>
            <person name="Van D.P."/>
            <person name="Rokhsar D.S."/>
            <person name="Schmutz J."/>
        </authorList>
    </citation>
    <scope>NUCLEOTIDE SEQUENCE</scope>
    <source>
        <tissue evidence="2">Leaf extractions</tissue>
    </source>
</reference>
<evidence type="ECO:0000313" key="3">
    <source>
        <dbReference type="EMBL" id="KCW44684.1"/>
    </source>
</evidence>
<evidence type="ECO:0000313" key="2">
    <source>
        <dbReference type="EMBL" id="KAK2632272.1"/>
    </source>
</evidence>
<dbReference type="InParanoid" id="A0A058ZTC2"/>
<reference evidence="3" key="1">
    <citation type="submission" date="2013-07" db="EMBL/GenBank/DDBJ databases">
        <title>The genome of Eucalyptus grandis.</title>
        <authorList>
            <person name="Schmutz J."/>
            <person name="Hayes R."/>
            <person name="Myburg A."/>
            <person name="Tuskan G."/>
            <person name="Grattapaglia D."/>
            <person name="Rokhsar D.S."/>
        </authorList>
    </citation>
    <scope>NUCLEOTIDE SEQUENCE</scope>
    <source>
        <tissue evidence="3">Leaf extractions</tissue>
    </source>
</reference>
<feature type="region of interest" description="Disordered" evidence="1">
    <location>
        <begin position="95"/>
        <end position="114"/>
    </location>
</feature>
<organism evidence="3">
    <name type="scientific">Eucalyptus grandis</name>
    <name type="common">Flooded gum</name>
    <dbReference type="NCBI Taxonomy" id="71139"/>
    <lineage>
        <taxon>Eukaryota</taxon>
        <taxon>Viridiplantae</taxon>
        <taxon>Streptophyta</taxon>
        <taxon>Embryophyta</taxon>
        <taxon>Tracheophyta</taxon>
        <taxon>Spermatophyta</taxon>
        <taxon>Magnoliopsida</taxon>
        <taxon>eudicotyledons</taxon>
        <taxon>Gunneridae</taxon>
        <taxon>Pentapetalae</taxon>
        <taxon>rosids</taxon>
        <taxon>malvids</taxon>
        <taxon>Myrtales</taxon>
        <taxon>Myrtaceae</taxon>
        <taxon>Myrtoideae</taxon>
        <taxon>Eucalypteae</taxon>
        <taxon>Eucalyptus</taxon>
    </lineage>
</organism>
<reference evidence="2" key="3">
    <citation type="submission" date="2023-04" db="EMBL/GenBank/DDBJ databases">
        <title>WGS assembly of Eucalyptus grandis.</title>
        <authorList>
            <person name="Myburg A."/>
            <person name="Grattapaglia D."/>
            <person name="Tuskan G."/>
            <person name="Hellsten U."/>
            <person name="Hayes R."/>
            <person name="Grimwood J."/>
            <person name="Jenkins J."/>
            <person name="Lindquist E."/>
            <person name="Tice H."/>
            <person name="Bauer D."/>
            <person name="Goodstein D."/>
            <person name="Dubchak I."/>
            <person name="Poliakov A."/>
            <person name="Mizrachi E."/>
            <person name="Kullan A."/>
            <person name="Hussey S."/>
            <person name="Pinard D."/>
            <person name="Van D."/>
            <person name="Singh P."/>
            <person name="Van J."/>
            <person name="Silva-Junior O."/>
            <person name="Togawa R."/>
            <person name="Pappas M."/>
            <person name="Faria D."/>
            <person name="Sansaloni C."/>
            <person name="Petroli C."/>
            <person name="Yang X."/>
            <person name="Ranjan P."/>
            <person name="Tschaplinski T."/>
            <person name="Ye C."/>
            <person name="Li T."/>
            <person name="Sterck L."/>
            <person name="Vanneste K."/>
            <person name="Murat F."/>
            <person name="Soler M."/>
            <person name="Clemente H."/>
            <person name="Saidi N."/>
            <person name="Cassan-Wang H."/>
            <person name="Dunand C."/>
            <person name="Hefer C."/>
            <person name="Bornberg-Bauer E."/>
            <person name="Kersting A."/>
            <person name="Vining K."/>
            <person name="Amarasinghe V."/>
            <person name="Ranik M."/>
            <person name="Naithani S."/>
            <person name="Elser J."/>
            <person name="Boyd A."/>
            <person name="Liston A."/>
            <person name="Spatafora J."/>
            <person name="Dharmwardhana P."/>
            <person name="Raja R."/>
            <person name="Sullivan C."/>
            <person name="Romanel E."/>
            <person name="Alves-Ferreira M."/>
            <person name="Kulheim C."/>
            <person name="Foley W."/>
            <person name="Carocha V."/>
            <person name="Paiva J."/>
            <person name="Kudrna D."/>
            <person name="Brommonschenkel S."/>
            <person name="Pasquali G."/>
            <person name="Byrne M."/>
            <person name="Rigault P."/>
            <person name="Tibbits J."/>
            <person name="Spokevicius A."/>
            <person name="Jones R."/>
            <person name="Steane D."/>
            <person name="Vaillancourt R."/>
            <person name="Potts B."/>
            <person name="Joubert F."/>
            <person name="Barry K."/>
            <person name="Pappas G."/>
            <person name="Strauss S."/>
            <person name="Jaiswal P."/>
            <person name="Grima-Pettenati J."/>
            <person name="Salse J."/>
            <person name="Van D."/>
            <person name="Rokhsar D."/>
            <person name="Schmutz J."/>
        </authorList>
    </citation>
    <scope>NUCLEOTIDE SEQUENCE</scope>
    <source>
        <tissue evidence="2">Leaf extractions</tissue>
    </source>
</reference>
<dbReference type="PANTHER" id="PTHR35692">
    <property type="entry name" value="F26F24.11"/>
    <property type="match status" value="1"/>
</dbReference>
<evidence type="ECO:0000256" key="1">
    <source>
        <dbReference type="SAM" id="MobiDB-lite"/>
    </source>
</evidence>
<dbReference type="PANTHER" id="PTHR35692:SF1">
    <property type="entry name" value="F26F24.11"/>
    <property type="match status" value="1"/>
</dbReference>
<proteinExistence type="predicted"/>
<dbReference type="AlphaFoldDB" id="A0A058ZTC2"/>
<evidence type="ECO:0000313" key="4">
    <source>
        <dbReference type="Proteomes" id="UP000030711"/>
    </source>
</evidence>
<dbReference type="EMBL" id="KK199118">
    <property type="protein sequence ID" value="KCW44684.1"/>
    <property type="molecule type" value="Genomic_DNA"/>
</dbReference>
<protein>
    <submittedName>
        <fullName evidence="3">Uncharacterized protein</fullName>
    </submittedName>
</protein>
<sequence length="154" mass="17453">MMKKKKATAEFFYLSDTDDSAVEDLISQTKDLYVLEQITAINGSSFTADDSLFGRPQERRLLLVLAEEADTEARPIEKGVSMSFKWMEEDKGTVGFGCSPRSRTEEVAEEGKMKEDDERFKKGCGDLGDLGLFFHFKVLGPWARKWRHGNSGFH</sequence>
<feature type="compositionally biased region" description="Basic and acidic residues" evidence="1">
    <location>
        <begin position="102"/>
        <end position="114"/>
    </location>
</feature>